<gene>
    <name evidence="8" type="ORF">D9758_006112</name>
</gene>
<dbReference type="GO" id="GO:0016235">
    <property type="term" value="C:aggresome"/>
    <property type="evidence" value="ECO:0007669"/>
    <property type="project" value="TreeGrafter"/>
</dbReference>
<dbReference type="InterPro" id="IPR052260">
    <property type="entry name" value="Autophagy_Rcpt_SigReg"/>
</dbReference>
<evidence type="ECO:0000256" key="3">
    <source>
        <dbReference type="ARBA" id="ARBA00022833"/>
    </source>
</evidence>
<dbReference type="OrthoDB" id="661148at2759"/>
<keyword evidence="9" id="KW-1185">Reference proteome</keyword>
<dbReference type="GO" id="GO:0000423">
    <property type="term" value="P:mitophagy"/>
    <property type="evidence" value="ECO:0007669"/>
    <property type="project" value="TreeGrafter"/>
</dbReference>
<evidence type="ECO:0000259" key="7">
    <source>
        <dbReference type="PROSITE" id="PS51745"/>
    </source>
</evidence>
<evidence type="ECO:0000256" key="2">
    <source>
        <dbReference type="ARBA" id="ARBA00022771"/>
    </source>
</evidence>
<dbReference type="CDD" id="cd02340">
    <property type="entry name" value="ZZ_NBR1_like"/>
    <property type="match status" value="1"/>
</dbReference>
<dbReference type="EMBL" id="JAACJM010000057">
    <property type="protein sequence ID" value="KAF5355357.1"/>
    <property type="molecule type" value="Genomic_DNA"/>
</dbReference>
<dbReference type="PANTHER" id="PTHR15090:SF0">
    <property type="entry name" value="SEQUESTOSOME-1"/>
    <property type="match status" value="1"/>
</dbReference>
<feature type="region of interest" description="Disordered" evidence="5">
    <location>
        <begin position="574"/>
        <end position="609"/>
    </location>
</feature>
<comment type="caution">
    <text evidence="8">The sequence shown here is derived from an EMBL/GenBank/DDBJ whole genome shotgun (WGS) entry which is preliminary data.</text>
</comment>
<dbReference type="GO" id="GO:0005080">
    <property type="term" value="F:protein kinase C binding"/>
    <property type="evidence" value="ECO:0007669"/>
    <property type="project" value="TreeGrafter"/>
</dbReference>
<proteinExistence type="predicted"/>
<dbReference type="AlphaFoldDB" id="A0A8H5DAN4"/>
<evidence type="ECO:0000256" key="1">
    <source>
        <dbReference type="ARBA" id="ARBA00022723"/>
    </source>
</evidence>
<keyword evidence="1" id="KW-0479">Metal-binding</keyword>
<dbReference type="GO" id="GO:0044753">
    <property type="term" value="C:amphisome"/>
    <property type="evidence" value="ECO:0007669"/>
    <property type="project" value="TreeGrafter"/>
</dbReference>
<dbReference type="SMART" id="SM00291">
    <property type="entry name" value="ZnF_ZZ"/>
    <property type="match status" value="4"/>
</dbReference>
<dbReference type="GO" id="GO:0008270">
    <property type="term" value="F:zinc ion binding"/>
    <property type="evidence" value="ECO:0007669"/>
    <property type="project" value="UniProtKB-KW"/>
</dbReference>
<feature type="compositionally biased region" description="Polar residues" evidence="5">
    <location>
        <begin position="391"/>
        <end position="415"/>
    </location>
</feature>
<evidence type="ECO:0000259" key="6">
    <source>
        <dbReference type="PROSITE" id="PS50135"/>
    </source>
</evidence>
<feature type="region of interest" description="Disordered" evidence="5">
    <location>
        <begin position="294"/>
        <end position="318"/>
    </location>
</feature>
<keyword evidence="3" id="KW-0862">Zinc</keyword>
<dbReference type="Proteomes" id="UP000559256">
    <property type="component" value="Unassembled WGS sequence"/>
</dbReference>
<reference evidence="8 9" key="1">
    <citation type="journal article" date="2020" name="ISME J.">
        <title>Uncovering the hidden diversity of litter-decomposition mechanisms in mushroom-forming fungi.</title>
        <authorList>
            <person name="Floudas D."/>
            <person name="Bentzer J."/>
            <person name="Ahren D."/>
            <person name="Johansson T."/>
            <person name="Persson P."/>
            <person name="Tunlid A."/>
        </authorList>
    </citation>
    <scope>NUCLEOTIDE SEQUENCE [LARGE SCALE GENOMIC DNA]</scope>
    <source>
        <strain evidence="8 9">CBS 291.85</strain>
    </source>
</reference>
<feature type="domain" description="ZZ-type" evidence="6">
    <location>
        <begin position="708"/>
        <end position="769"/>
    </location>
</feature>
<dbReference type="PROSITE" id="PS51745">
    <property type="entry name" value="PB1"/>
    <property type="match status" value="1"/>
</dbReference>
<evidence type="ECO:0000313" key="9">
    <source>
        <dbReference type="Proteomes" id="UP000559256"/>
    </source>
</evidence>
<dbReference type="InterPro" id="IPR053793">
    <property type="entry name" value="PB1-like"/>
</dbReference>
<dbReference type="PROSITE" id="PS50135">
    <property type="entry name" value="ZF_ZZ_2"/>
    <property type="match status" value="1"/>
</dbReference>
<keyword evidence="2 4" id="KW-0863">Zinc-finger</keyword>
<feature type="compositionally biased region" description="Polar residues" evidence="5">
    <location>
        <begin position="218"/>
        <end position="243"/>
    </location>
</feature>
<organism evidence="8 9">
    <name type="scientific">Tetrapyrgos nigripes</name>
    <dbReference type="NCBI Taxonomy" id="182062"/>
    <lineage>
        <taxon>Eukaryota</taxon>
        <taxon>Fungi</taxon>
        <taxon>Dikarya</taxon>
        <taxon>Basidiomycota</taxon>
        <taxon>Agaricomycotina</taxon>
        <taxon>Agaricomycetes</taxon>
        <taxon>Agaricomycetidae</taxon>
        <taxon>Agaricales</taxon>
        <taxon>Marasmiineae</taxon>
        <taxon>Marasmiaceae</taxon>
        <taxon>Tetrapyrgos</taxon>
    </lineage>
</organism>
<dbReference type="PANTHER" id="PTHR15090">
    <property type="entry name" value="SEQUESTOSOME 1-RELATED"/>
    <property type="match status" value="1"/>
</dbReference>
<evidence type="ECO:0000313" key="8">
    <source>
        <dbReference type="EMBL" id="KAF5355357.1"/>
    </source>
</evidence>
<feature type="region of interest" description="Disordered" evidence="5">
    <location>
        <begin position="341"/>
        <end position="417"/>
    </location>
</feature>
<feature type="compositionally biased region" description="Gly residues" evidence="5">
    <location>
        <begin position="187"/>
        <end position="197"/>
    </location>
</feature>
<feature type="domain" description="PB1" evidence="7">
    <location>
        <begin position="6"/>
        <end position="89"/>
    </location>
</feature>
<dbReference type="InterPro" id="IPR043145">
    <property type="entry name" value="Znf_ZZ_sf"/>
</dbReference>
<dbReference type="SMART" id="SM00666">
    <property type="entry name" value="PB1"/>
    <property type="match status" value="1"/>
</dbReference>
<feature type="compositionally biased region" description="Polar residues" evidence="5">
    <location>
        <begin position="356"/>
        <end position="368"/>
    </location>
</feature>
<dbReference type="GO" id="GO:0035973">
    <property type="term" value="P:aggrephagy"/>
    <property type="evidence" value="ECO:0007669"/>
    <property type="project" value="TreeGrafter"/>
</dbReference>
<dbReference type="GO" id="GO:0070530">
    <property type="term" value="F:K63-linked polyubiquitin modification-dependent protein binding"/>
    <property type="evidence" value="ECO:0007669"/>
    <property type="project" value="TreeGrafter"/>
</dbReference>
<protein>
    <submittedName>
        <fullName evidence="8">Uncharacterized protein</fullName>
    </submittedName>
</protein>
<dbReference type="InterPro" id="IPR000270">
    <property type="entry name" value="PB1_dom"/>
</dbReference>
<dbReference type="Gene3D" id="3.10.20.90">
    <property type="entry name" value="Phosphatidylinositol 3-kinase Catalytic Subunit, Chain A, domain 1"/>
    <property type="match status" value="1"/>
</dbReference>
<dbReference type="Pfam" id="PF00569">
    <property type="entry name" value="ZZ"/>
    <property type="match status" value="1"/>
</dbReference>
<sequence>MRPDKPLVVKCTYDRYNKRITFSSARNCTYSILKHKVEQCFSLSASTYAIAYKDDDGEITDITTDDDLTEAIQYFHAGNDEAPLSSAASILSGRSFGSRKITLRVHITVDYDGPSLSDTGSLASLDEYQDRNGSQYSFSFGAPSVDLDDDSVTVSSRDAPALSVNEPVTVNRPPYSTHLSGESSYGSGSGGSGGRLGLGSSYGAVSGPRSQRSDNRSRGTPSRNGALSPNLSDAHQQSGSVHSVQYPEDPSAVLERLKLEALQDDSSSVNYNPVADDDRGLAWLKDQNERAIRSKLGTLPEPSESLGDQSSLSLEMEEEDQLGDLALQRDTRGRYYYSYNSAGSSSASQTHDSASNFDDNPSINNPSIQGGVGGKPRPTSRQLNWLAAQQKAVSQKRSQQSLATTHHSDPSNPSIDTIIPPELLPFIELNPPPQDILTDCSQCGVLLDNMRYVCSSCGEKEPVSSYFKGKAKVLPISTDTAFTYPPDQRPYSTILSPTFSSSSRTFVGSVADTDSVFGPVSVASGRSSKPLPTIPIPGNRSSRSSLAVPGAKSGGYELCAVCIESAGVDHAIEAGLAPGSSPTAGNHSPSSPEDAQRASQWRRAAPRQKGQLRHAYLEKMWTHTGWSDIEQEESDTATCSGCSVSTPLRKAYKCTSCIKYYLCRACYSQVHDVHPSHAFLVMPEKPIRDQDVFANIPPDPGSEQSMVHAGVRCAHCLLDIVGARFHCAICESVDICANCESAGLPGNLDSADGGHTSSHILIKIPFPLKNTEVEDVSRRAVHLWTRNPANINMSSSSLSLPLGSKAETEYSGYARTVVGAGYHTRWSLFRRISIMYFVMGVPIRGVRFQCGSCPSSPASYNLCSSCEERSYKLHEVTHIFFKFPRPLDRPLTESRGLLPKLYKTPAGPPPGTADFLPPNEYLKALVHPSAVCDRCMTCIQGAWFRCAYCGVDLCDTCENVDTHNDTHVFMVFKSAVDMQVLKVWAELDNPVGPTPVIPYPVYR</sequence>
<dbReference type="PROSITE" id="PS01357">
    <property type="entry name" value="ZF_ZZ_1"/>
    <property type="match status" value="1"/>
</dbReference>
<feature type="region of interest" description="Disordered" evidence="5">
    <location>
        <begin position="521"/>
        <end position="547"/>
    </location>
</feature>
<dbReference type="InterPro" id="IPR000433">
    <property type="entry name" value="Znf_ZZ"/>
</dbReference>
<dbReference type="GO" id="GO:0007032">
    <property type="term" value="P:endosome organization"/>
    <property type="evidence" value="ECO:0007669"/>
    <property type="project" value="TreeGrafter"/>
</dbReference>
<feature type="region of interest" description="Disordered" evidence="5">
    <location>
        <begin position="149"/>
        <end position="246"/>
    </location>
</feature>
<dbReference type="Gene3D" id="3.30.60.90">
    <property type="match status" value="4"/>
</dbReference>
<dbReference type="Pfam" id="PF00564">
    <property type="entry name" value="PB1"/>
    <property type="match status" value="1"/>
</dbReference>
<dbReference type="SUPFAM" id="SSF57850">
    <property type="entry name" value="RING/U-box"/>
    <property type="match status" value="4"/>
</dbReference>
<evidence type="ECO:0000256" key="4">
    <source>
        <dbReference type="PROSITE-ProRule" id="PRU00228"/>
    </source>
</evidence>
<feature type="compositionally biased region" description="Low complexity" evidence="5">
    <location>
        <begin position="341"/>
        <end position="355"/>
    </location>
</feature>
<accession>A0A8H5DAN4</accession>
<dbReference type="SUPFAM" id="SSF54277">
    <property type="entry name" value="CAD &amp; PB1 domains"/>
    <property type="match status" value="1"/>
</dbReference>
<evidence type="ECO:0000256" key="5">
    <source>
        <dbReference type="SAM" id="MobiDB-lite"/>
    </source>
</evidence>
<name>A0A8H5DAN4_9AGAR</name>
<feature type="compositionally biased region" description="Polar residues" evidence="5">
    <location>
        <begin position="580"/>
        <end position="599"/>
    </location>
</feature>